<name>A0A0P1ETC3_9RHOB</name>
<evidence type="ECO:0000256" key="1">
    <source>
        <dbReference type="SAM" id="Phobius"/>
    </source>
</evidence>
<feature type="transmembrane region" description="Helical" evidence="1">
    <location>
        <begin position="106"/>
        <end position="123"/>
    </location>
</feature>
<dbReference type="EMBL" id="CYPS01000043">
    <property type="protein sequence ID" value="CUH43962.1"/>
    <property type="molecule type" value="Genomic_DNA"/>
</dbReference>
<keyword evidence="3" id="KW-1185">Reference proteome</keyword>
<feature type="transmembrane region" description="Helical" evidence="1">
    <location>
        <begin position="43"/>
        <end position="65"/>
    </location>
</feature>
<dbReference type="Pfam" id="PF10823">
    <property type="entry name" value="DUF2568"/>
    <property type="match status" value="1"/>
</dbReference>
<organism evidence="2 3">
    <name type="scientific">Ruegeria atlantica</name>
    <dbReference type="NCBI Taxonomy" id="81569"/>
    <lineage>
        <taxon>Bacteria</taxon>
        <taxon>Pseudomonadati</taxon>
        <taxon>Pseudomonadota</taxon>
        <taxon>Alphaproteobacteria</taxon>
        <taxon>Rhodobacterales</taxon>
        <taxon>Roseobacteraceae</taxon>
        <taxon>Ruegeria</taxon>
    </lineage>
</organism>
<dbReference type="InterPro" id="IPR021214">
    <property type="entry name" value="DUF2568"/>
</dbReference>
<feature type="transmembrane region" description="Helical" evidence="1">
    <location>
        <begin position="18"/>
        <end position="37"/>
    </location>
</feature>
<dbReference type="RefSeq" id="WP_082649301.1">
    <property type="nucleotide sequence ID" value="NZ_CYPS01000043.1"/>
</dbReference>
<sequence length="132" mass="14475">MANNNRRLYDTGMCPANLILRFLLELSALTAFAVWVWGSTAGIWRLVFSILVIAGLAMIWGVFAVPDDPSRSGAVPVPIPGVFRLFLELLILGGAGLAFFQVGLPLFGGLQIALVAFHYAFSIDRIRWLLQL</sequence>
<feature type="transmembrane region" description="Helical" evidence="1">
    <location>
        <begin position="77"/>
        <end position="100"/>
    </location>
</feature>
<dbReference type="Proteomes" id="UP000050786">
    <property type="component" value="Unassembled WGS sequence"/>
</dbReference>
<proteinExistence type="predicted"/>
<accession>A0A0P1ETC3</accession>
<keyword evidence="1" id="KW-1133">Transmembrane helix</keyword>
<keyword evidence="1" id="KW-0812">Transmembrane</keyword>
<reference evidence="3" key="1">
    <citation type="submission" date="2015-09" db="EMBL/GenBank/DDBJ databases">
        <authorList>
            <person name="Rodrigo-Torres L."/>
            <person name="Arahal D.R."/>
        </authorList>
    </citation>
    <scope>NUCLEOTIDE SEQUENCE [LARGE SCALE GENOMIC DNA]</scope>
    <source>
        <strain evidence="3">CECT 4293</strain>
    </source>
</reference>
<evidence type="ECO:0000313" key="3">
    <source>
        <dbReference type="Proteomes" id="UP000050786"/>
    </source>
</evidence>
<evidence type="ECO:0008006" key="4">
    <source>
        <dbReference type="Google" id="ProtNLM"/>
    </source>
</evidence>
<gene>
    <name evidence="2" type="ORF">RUM4293_02859</name>
</gene>
<evidence type="ECO:0000313" key="2">
    <source>
        <dbReference type="EMBL" id="CUH43962.1"/>
    </source>
</evidence>
<dbReference type="AlphaFoldDB" id="A0A0P1ETC3"/>
<keyword evidence="1" id="KW-0472">Membrane</keyword>
<protein>
    <recommendedName>
        <fullName evidence="4">DUF2568 domain-containing protein</fullName>
    </recommendedName>
</protein>